<dbReference type="GO" id="GO:0005524">
    <property type="term" value="F:ATP binding"/>
    <property type="evidence" value="ECO:0007669"/>
    <property type="project" value="UniProtKB-KW"/>
</dbReference>
<dbReference type="InterPro" id="IPR006015">
    <property type="entry name" value="Universal_stress_UspA"/>
</dbReference>
<dbReference type="AlphaFoldDB" id="A0A365H588"/>
<accession>A0A365H588</accession>
<dbReference type="EMBL" id="QLYX01000009">
    <property type="protein sequence ID" value="RAY13393.1"/>
    <property type="molecule type" value="Genomic_DNA"/>
</dbReference>
<dbReference type="SUPFAM" id="SSF52402">
    <property type="entry name" value="Adenine nucleotide alpha hydrolases-like"/>
    <property type="match status" value="2"/>
</dbReference>
<evidence type="ECO:0000256" key="1">
    <source>
        <dbReference type="ARBA" id="ARBA00008791"/>
    </source>
</evidence>
<sequence>MARYSHVLVGYDGAEESERALRWAAEEAALRRLALSVCHAWHRPVRIGPLHADVTEISERMGRHVLEHGIYLAEEVAPRLQVCGRLLTGPASSALLHCAGDAALIVIGLHGPEELPLGATALQVASRADRPVVGIRPGRAPAEGRAVVGVDGSAGGHAALAFAFEEAMLRGWAVQAVHGAWEPALTAGESELSRYADADLVEREAGARLQRAVAPWREKYPQIEVWTSLWLKDPRRALLEAAEGADMVVVGARGAGDVRPLLLGSTSQTVLQHAPCPVTIVHR</sequence>
<feature type="domain" description="UspA" evidence="4">
    <location>
        <begin position="4"/>
        <end position="133"/>
    </location>
</feature>
<evidence type="ECO:0000313" key="6">
    <source>
        <dbReference type="Proteomes" id="UP000251891"/>
    </source>
</evidence>
<dbReference type="InterPro" id="IPR014729">
    <property type="entry name" value="Rossmann-like_a/b/a_fold"/>
</dbReference>
<evidence type="ECO:0000256" key="2">
    <source>
        <dbReference type="ARBA" id="ARBA00022741"/>
    </source>
</evidence>
<evidence type="ECO:0000259" key="4">
    <source>
        <dbReference type="Pfam" id="PF00582"/>
    </source>
</evidence>
<keyword evidence="2" id="KW-0547">Nucleotide-binding</keyword>
<name>A0A365H588_9ACTN</name>
<dbReference type="Proteomes" id="UP000251891">
    <property type="component" value="Unassembled WGS sequence"/>
</dbReference>
<proteinExistence type="inferred from homology"/>
<feature type="domain" description="UspA" evidence="4">
    <location>
        <begin position="145"/>
        <end position="282"/>
    </location>
</feature>
<dbReference type="RefSeq" id="WP_111869517.1">
    <property type="nucleotide sequence ID" value="NZ_QLYX01000009.1"/>
</dbReference>
<reference evidence="5 6" key="1">
    <citation type="submission" date="2018-06" db="EMBL/GenBank/DDBJ databases">
        <title>Actinomadura craniellae sp. nov. isolated from marine sponge Craniella sp.</title>
        <authorList>
            <person name="Li L."/>
            <person name="Xu Q.H."/>
            <person name="Lin H.W."/>
            <person name="Lu Y.H."/>
        </authorList>
    </citation>
    <scope>NUCLEOTIDE SEQUENCE [LARGE SCALE GENOMIC DNA]</scope>
    <source>
        <strain evidence="5 6">LHW63021</strain>
    </source>
</reference>
<dbReference type="Gene3D" id="3.40.50.620">
    <property type="entry name" value="HUPs"/>
    <property type="match status" value="2"/>
</dbReference>
<dbReference type="PANTHER" id="PTHR46268">
    <property type="entry name" value="STRESS RESPONSE PROTEIN NHAX"/>
    <property type="match status" value="1"/>
</dbReference>
<comment type="caution">
    <text evidence="5">The sequence shown here is derived from an EMBL/GenBank/DDBJ whole genome shotgun (WGS) entry which is preliminary data.</text>
</comment>
<evidence type="ECO:0000313" key="5">
    <source>
        <dbReference type="EMBL" id="RAY13393.1"/>
    </source>
</evidence>
<dbReference type="Pfam" id="PF00582">
    <property type="entry name" value="Usp"/>
    <property type="match status" value="2"/>
</dbReference>
<comment type="similarity">
    <text evidence="1">Belongs to the universal stress protein A family.</text>
</comment>
<dbReference type="PRINTS" id="PR01438">
    <property type="entry name" value="UNVRSLSTRESS"/>
</dbReference>
<organism evidence="5 6">
    <name type="scientific">Actinomadura craniellae</name>
    <dbReference type="NCBI Taxonomy" id="2231787"/>
    <lineage>
        <taxon>Bacteria</taxon>
        <taxon>Bacillati</taxon>
        <taxon>Actinomycetota</taxon>
        <taxon>Actinomycetes</taxon>
        <taxon>Streptosporangiales</taxon>
        <taxon>Thermomonosporaceae</taxon>
        <taxon>Actinomadura</taxon>
    </lineage>
</organism>
<protein>
    <submittedName>
        <fullName evidence="5">Universal stress protein</fullName>
    </submittedName>
</protein>
<evidence type="ECO:0000256" key="3">
    <source>
        <dbReference type="ARBA" id="ARBA00022840"/>
    </source>
</evidence>
<gene>
    <name evidence="5" type="ORF">DPM19_20185</name>
</gene>
<dbReference type="OrthoDB" id="9784123at2"/>
<keyword evidence="6" id="KW-1185">Reference proteome</keyword>
<keyword evidence="3" id="KW-0067">ATP-binding</keyword>
<dbReference type="PANTHER" id="PTHR46268:SF27">
    <property type="entry name" value="UNIVERSAL STRESS PROTEIN RV2623"/>
    <property type="match status" value="1"/>
</dbReference>
<dbReference type="InterPro" id="IPR006016">
    <property type="entry name" value="UspA"/>
</dbReference>